<evidence type="ECO:0000313" key="4">
    <source>
        <dbReference type="Proteomes" id="UP001314263"/>
    </source>
</evidence>
<reference evidence="3 4" key="1">
    <citation type="submission" date="2023-10" db="EMBL/GenBank/DDBJ databases">
        <authorList>
            <person name="Maclean D."/>
            <person name="Macfadyen A."/>
        </authorList>
    </citation>
    <scope>NUCLEOTIDE SEQUENCE [LARGE SCALE GENOMIC DNA]</scope>
</reference>
<organism evidence="3 4">
    <name type="scientific">Coccomyxa viridis</name>
    <dbReference type="NCBI Taxonomy" id="1274662"/>
    <lineage>
        <taxon>Eukaryota</taxon>
        <taxon>Viridiplantae</taxon>
        <taxon>Chlorophyta</taxon>
        <taxon>core chlorophytes</taxon>
        <taxon>Trebouxiophyceae</taxon>
        <taxon>Trebouxiophyceae incertae sedis</taxon>
        <taxon>Coccomyxaceae</taxon>
        <taxon>Coccomyxa</taxon>
    </lineage>
</organism>
<dbReference type="Gene3D" id="2.160.20.10">
    <property type="entry name" value="Single-stranded right-handed beta-helix, Pectin lyase-like"/>
    <property type="match status" value="1"/>
</dbReference>
<protein>
    <recommendedName>
        <fullName evidence="2">Right handed beta helix domain-containing protein</fullName>
    </recommendedName>
</protein>
<dbReference type="InterPro" id="IPR039448">
    <property type="entry name" value="Beta_helix"/>
</dbReference>
<dbReference type="AlphaFoldDB" id="A0AAV1I9R2"/>
<name>A0AAV1I9R2_9CHLO</name>
<accession>A0AAV1I9R2</accession>
<gene>
    <name evidence="3" type="ORF">CVIRNUC_006147</name>
</gene>
<dbReference type="SUPFAM" id="SSF51126">
    <property type="entry name" value="Pectin lyase-like"/>
    <property type="match status" value="1"/>
</dbReference>
<dbReference type="InterPro" id="IPR011990">
    <property type="entry name" value="TPR-like_helical_dom_sf"/>
</dbReference>
<evidence type="ECO:0000256" key="1">
    <source>
        <dbReference type="SAM" id="MobiDB-lite"/>
    </source>
</evidence>
<dbReference type="EMBL" id="CAUYUE010000007">
    <property type="protein sequence ID" value="CAK0782952.1"/>
    <property type="molecule type" value="Genomic_DNA"/>
</dbReference>
<proteinExistence type="predicted"/>
<feature type="domain" description="Right handed beta helix" evidence="2">
    <location>
        <begin position="226"/>
        <end position="375"/>
    </location>
</feature>
<dbReference type="Gene3D" id="1.25.40.10">
    <property type="entry name" value="Tetratricopeptide repeat domain"/>
    <property type="match status" value="1"/>
</dbReference>
<dbReference type="InterPro" id="IPR011050">
    <property type="entry name" value="Pectin_lyase_fold/virulence"/>
</dbReference>
<dbReference type="SUPFAM" id="SSF48452">
    <property type="entry name" value="TPR-like"/>
    <property type="match status" value="1"/>
</dbReference>
<feature type="compositionally biased region" description="Low complexity" evidence="1">
    <location>
        <begin position="116"/>
        <end position="129"/>
    </location>
</feature>
<keyword evidence="4" id="KW-1185">Reference proteome</keyword>
<feature type="compositionally biased region" description="Acidic residues" evidence="1">
    <location>
        <begin position="96"/>
        <end position="107"/>
    </location>
</feature>
<feature type="region of interest" description="Disordered" evidence="1">
    <location>
        <begin position="92"/>
        <end position="138"/>
    </location>
</feature>
<dbReference type="InterPro" id="IPR012334">
    <property type="entry name" value="Pectin_lyas_fold"/>
</dbReference>
<sequence>MQAEADARQAIKLAPTWPKPLHRLAQALQGQQRWEEAITACQEGMALPSATRDFHPLRDAIAVQAALAGCFAGFQGRWLDVRDAGEEAWLGKEAPEDPALDVPEDEPLLMLPPAPGASAKAAQKGATAPQPDPNKHLSFARRGTSFRSVHAAMTAARDGDHIILRKGIHNGLGESIQVKKRVLIRGSGALGEASLDFRGNSPAFRFRSNSVLINLEIDFSGFREAVRFEEQTGALMHRCIIKCSGDDGVHVCERAAPRISRCSIQGKKCGVWVYDKARPVFNDCTIEDCGLLGVKLFDTAFVRMLRCTIKKCAEDAVNAQDRTRVEMEACAITECKGPALDLSQHAQAYVRDSLFRDCSGAVWVWDKSKAQVRTSQLHASSTYVVLTHGDGHADIQMCRVEGKSYMAGLPQKEGLESLNNVAVPQRHIGVPAEDGAFDFVPNPYTRKQ</sequence>
<comment type="caution">
    <text evidence="3">The sequence shown here is derived from an EMBL/GenBank/DDBJ whole genome shotgun (WGS) entry which is preliminary data.</text>
</comment>
<dbReference type="Proteomes" id="UP001314263">
    <property type="component" value="Unassembled WGS sequence"/>
</dbReference>
<evidence type="ECO:0000259" key="2">
    <source>
        <dbReference type="Pfam" id="PF13229"/>
    </source>
</evidence>
<evidence type="ECO:0000313" key="3">
    <source>
        <dbReference type="EMBL" id="CAK0782952.1"/>
    </source>
</evidence>
<dbReference type="Pfam" id="PF13229">
    <property type="entry name" value="Beta_helix"/>
    <property type="match status" value="1"/>
</dbReference>